<proteinExistence type="predicted"/>
<protein>
    <submittedName>
        <fullName evidence="1">Unannotated protein</fullName>
    </submittedName>
</protein>
<evidence type="ECO:0000313" key="1">
    <source>
        <dbReference type="EMBL" id="CAB4958952.1"/>
    </source>
</evidence>
<sequence>MLLQVVPPETATLPFDFITVSVAVEKSVPAAKPPILKDL</sequence>
<organism evidence="1">
    <name type="scientific">freshwater metagenome</name>
    <dbReference type="NCBI Taxonomy" id="449393"/>
    <lineage>
        <taxon>unclassified sequences</taxon>
        <taxon>metagenomes</taxon>
        <taxon>ecological metagenomes</taxon>
    </lineage>
</organism>
<name>A0A6J7KWP0_9ZZZZ</name>
<gene>
    <name evidence="1" type="ORF">UFOPK3837_00939</name>
</gene>
<accession>A0A6J7KWP0</accession>
<reference evidence="1" key="1">
    <citation type="submission" date="2020-05" db="EMBL/GenBank/DDBJ databases">
        <authorList>
            <person name="Chiriac C."/>
            <person name="Salcher M."/>
            <person name="Ghai R."/>
            <person name="Kavagutti S V."/>
        </authorList>
    </citation>
    <scope>NUCLEOTIDE SEQUENCE</scope>
</reference>
<dbReference type="EMBL" id="CAFBNO010000050">
    <property type="protein sequence ID" value="CAB4958952.1"/>
    <property type="molecule type" value="Genomic_DNA"/>
</dbReference>
<dbReference type="AlphaFoldDB" id="A0A6J7KWP0"/>